<dbReference type="AlphaFoldDB" id="A0A1W1YL89"/>
<name>A0A1W1YL89_9FLAO</name>
<dbReference type="PROSITE" id="PS50943">
    <property type="entry name" value="HTH_CROC1"/>
    <property type="match status" value="1"/>
</dbReference>
<gene>
    <name evidence="2" type="ORF">SAMN06296427_101529</name>
</gene>
<organism evidence="2 3">
    <name type="scientific">Moheibacter sediminis</name>
    <dbReference type="NCBI Taxonomy" id="1434700"/>
    <lineage>
        <taxon>Bacteria</taxon>
        <taxon>Pseudomonadati</taxon>
        <taxon>Bacteroidota</taxon>
        <taxon>Flavobacteriia</taxon>
        <taxon>Flavobacteriales</taxon>
        <taxon>Weeksellaceae</taxon>
        <taxon>Moheibacter</taxon>
    </lineage>
</organism>
<evidence type="ECO:0000313" key="3">
    <source>
        <dbReference type="Proteomes" id="UP000192393"/>
    </source>
</evidence>
<dbReference type="RefSeq" id="WP_084015851.1">
    <property type="nucleotide sequence ID" value="NZ_FWXS01000001.1"/>
</dbReference>
<dbReference type="Proteomes" id="UP000192393">
    <property type="component" value="Unassembled WGS sequence"/>
</dbReference>
<dbReference type="Gene3D" id="1.10.260.40">
    <property type="entry name" value="lambda repressor-like DNA-binding domains"/>
    <property type="match status" value="1"/>
</dbReference>
<dbReference type="OrthoDB" id="674942at2"/>
<keyword evidence="3" id="KW-1185">Reference proteome</keyword>
<reference evidence="2 3" key="1">
    <citation type="submission" date="2017-04" db="EMBL/GenBank/DDBJ databases">
        <authorList>
            <person name="Afonso C.L."/>
            <person name="Miller P.J."/>
            <person name="Scott M.A."/>
            <person name="Spackman E."/>
            <person name="Goraichik I."/>
            <person name="Dimitrov K.M."/>
            <person name="Suarez D.L."/>
            <person name="Swayne D.E."/>
        </authorList>
    </citation>
    <scope>NUCLEOTIDE SEQUENCE [LARGE SCALE GENOMIC DNA]</scope>
    <source>
        <strain evidence="2 3">CGMCC 1.12708</strain>
    </source>
</reference>
<accession>A0A1W1YL89</accession>
<evidence type="ECO:0000259" key="1">
    <source>
        <dbReference type="PROSITE" id="PS50943"/>
    </source>
</evidence>
<evidence type="ECO:0000313" key="2">
    <source>
        <dbReference type="EMBL" id="SMC37010.1"/>
    </source>
</evidence>
<dbReference type="InterPro" id="IPR001387">
    <property type="entry name" value="Cro/C1-type_HTH"/>
</dbReference>
<proteinExistence type="predicted"/>
<protein>
    <recommendedName>
        <fullName evidence="1">HTH cro/C1-type domain-containing protein</fullName>
    </recommendedName>
</protein>
<dbReference type="STRING" id="1434700.SAMN06296427_101529"/>
<dbReference type="GO" id="GO:0003677">
    <property type="term" value="F:DNA binding"/>
    <property type="evidence" value="ECO:0007669"/>
    <property type="project" value="InterPro"/>
</dbReference>
<dbReference type="InterPro" id="IPR010982">
    <property type="entry name" value="Lambda_DNA-bd_dom_sf"/>
</dbReference>
<dbReference type="EMBL" id="FWXS01000001">
    <property type="protein sequence ID" value="SMC37010.1"/>
    <property type="molecule type" value="Genomic_DNA"/>
</dbReference>
<sequence length="77" mass="9213">MEISDEQIDFKIEQIAQKIKQLRKDSGYTSYETFAFDKNLNRVQYWRVEKGQNVTIKTLLKILDIHKISLEEFFKGL</sequence>
<dbReference type="CDD" id="cd00093">
    <property type="entry name" value="HTH_XRE"/>
    <property type="match status" value="1"/>
</dbReference>
<dbReference type="SUPFAM" id="SSF47413">
    <property type="entry name" value="lambda repressor-like DNA-binding domains"/>
    <property type="match status" value="1"/>
</dbReference>
<feature type="domain" description="HTH cro/C1-type" evidence="1">
    <location>
        <begin position="19"/>
        <end position="73"/>
    </location>
</feature>